<feature type="chain" id="PRO_5008900927" description="Cuticle protein 16.5" evidence="1">
    <location>
        <begin position="34"/>
        <end position="120"/>
    </location>
</feature>
<sequence>PAHLAHPRSPQQPTTTMFKLAVVLAAVLCVAAAAPAPKAQAVLAAPLAYSVHPTPVVAAAPAVVPAVATAYSSQVVARNYNALATPVAAPLVAAPAFAAPAFAAPVPVAAAYSAYPTYVL</sequence>
<evidence type="ECO:0008006" key="3">
    <source>
        <dbReference type="Google" id="ProtNLM"/>
    </source>
</evidence>
<proteinExistence type="predicted"/>
<gene>
    <name evidence="2" type="ORF">g.17361</name>
</gene>
<name>A0A1D1ZD46_9ARAE</name>
<keyword evidence="1" id="KW-0732">Signal</keyword>
<organism evidence="2">
    <name type="scientific">Anthurium amnicola</name>
    <dbReference type="NCBI Taxonomy" id="1678845"/>
    <lineage>
        <taxon>Eukaryota</taxon>
        <taxon>Viridiplantae</taxon>
        <taxon>Streptophyta</taxon>
        <taxon>Embryophyta</taxon>
        <taxon>Tracheophyta</taxon>
        <taxon>Spermatophyta</taxon>
        <taxon>Magnoliopsida</taxon>
        <taxon>Liliopsida</taxon>
        <taxon>Araceae</taxon>
        <taxon>Pothoideae</taxon>
        <taxon>Potheae</taxon>
        <taxon>Anthurium</taxon>
    </lineage>
</organism>
<dbReference type="AlphaFoldDB" id="A0A1D1ZD46"/>
<reference evidence="2" key="1">
    <citation type="submission" date="2015-07" db="EMBL/GenBank/DDBJ databases">
        <title>Transcriptome Assembly of Anthurium amnicola.</title>
        <authorList>
            <person name="Suzuki J."/>
        </authorList>
    </citation>
    <scope>NUCLEOTIDE SEQUENCE</scope>
</reference>
<dbReference type="EMBL" id="GDJX01003171">
    <property type="protein sequence ID" value="JAT64765.1"/>
    <property type="molecule type" value="Transcribed_RNA"/>
</dbReference>
<feature type="non-terminal residue" evidence="2">
    <location>
        <position position="1"/>
    </location>
</feature>
<protein>
    <recommendedName>
        <fullName evidence="3">Cuticle protein 16.5</fullName>
    </recommendedName>
</protein>
<feature type="signal peptide" evidence="1">
    <location>
        <begin position="1"/>
        <end position="33"/>
    </location>
</feature>
<accession>A0A1D1ZD46</accession>
<evidence type="ECO:0000313" key="2">
    <source>
        <dbReference type="EMBL" id="JAT64765.1"/>
    </source>
</evidence>
<evidence type="ECO:0000256" key="1">
    <source>
        <dbReference type="SAM" id="SignalP"/>
    </source>
</evidence>